<sequence length="440" mass="49887">MNTRQWLKFKRVEEREIIRQRISVAFINMAVLAVIWTVLAGFVYSMDQRQYLQAVDHQLENLAWHMSRSCPHCQKAVVAEMEHEPLTQVPDVHLLLWDSSNPPHVVASYHPFPQASKPEIQSLFDAHTSSHPVYYSVRILNVPYRVMQWPIRPGLTGQVFENIQDDESRLARLLTLLVWGGALGLILSVLGGFLMGLWTLRPILAVRRREQEFLSDVSHELRTPLFAMTAHVELLLSHSHDRIEEHLPWIEALYSETQRMANLVKDLLEIGHLEEGAGSLNLSTVSLQEICEDVFAIYQPVCELSGLNLALDIADDALVRADPQRLRQLLLIFLDNAHKYTHQGGCTIRIRVRKHHAEIHLEDTGSGMSPGLLRKATRRFVRGDEGVSPKGSGLGLAIAQKIVQAHRAKLILSSVPGQGTHVTVIFRRIQREHGISQRKS</sequence>
<keyword evidence="6 11" id="KW-0812">Transmembrane</keyword>
<dbReference type="SUPFAM" id="SSF55874">
    <property type="entry name" value="ATPase domain of HSP90 chaperone/DNA topoisomerase II/histidine kinase"/>
    <property type="match status" value="1"/>
</dbReference>
<keyword evidence="7" id="KW-0418">Kinase</keyword>
<dbReference type="InterPro" id="IPR036097">
    <property type="entry name" value="HisK_dim/P_sf"/>
</dbReference>
<name>A0A2T2WWT9_SULTH</name>
<dbReference type="EMBL" id="PXYX01000020">
    <property type="protein sequence ID" value="PSR26693.1"/>
    <property type="molecule type" value="Genomic_DNA"/>
</dbReference>
<dbReference type="Pfam" id="PF00512">
    <property type="entry name" value="HisKA"/>
    <property type="match status" value="1"/>
</dbReference>
<evidence type="ECO:0000313" key="14">
    <source>
        <dbReference type="Proteomes" id="UP000242705"/>
    </source>
</evidence>
<feature type="domain" description="Histidine kinase" evidence="12">
    <location>
        <begin position="216"/>
        <end position="430"/>
    </location>
</feature>
<dbReference type="InterPro" id="IPR005467">
    <property type="entry name" value="His_kinase_dom"/>
</dbReference>
<dbReference type="SMART" id="SM00388">
    <property type="entry name" value="HisKA"/>
    <property type="match status" value="1"/>
</dbReference>
<evidence type="ECO:0000256" key="6">
    <source>
        <dbReference type="ARBA" id="ARBA00022692"/>
    </source>
</evidence>
<feature type="transmembrane region" description="Helical" evidence="11">
    <location>
        <begin position="176"/>
        <end position="200"/>
    </location>
</feature>
<keyword evidence="10 11" id="KW-0472">Membrane</keyword>
<comment type="caution">
    <text evidence="13">The sequence shown here is derived from an EMBL/GenBank/DDBJ whole genome shotgun (WGS) entry which is preliminary data.</text>
</comment>
<dbReference type="PRINTS" id="PR00344">
    <property type="entry name" value="BCTRLSENSOR"/>
</dbReference>
<dbReference type="Gene3D" id="1.10.287.130">
    <property type="match status" value="1"/>
</dbReference>
<evidence type="ECO:0000256" key="8">
    <source>
        <dbReference type="ARBA" id="ARBA00022989"/>
    </source>
</evidence>
<dbReference type="PROSITE" id="PS50109">
    <property type="entry name" value="HIS_KIN"/>
    <property type="match status" value="1"/>
</dbReference>
<dbReference type="FunFam" id="1.10.287.130:FF:000001">
    <property type="entry name" value="Two-component sensor histidine kinase"/>
    <property type="match status" value="1"/>
</dbReference>
<dbReference type="InterPro" id="IPR003661">
    <property type="entry name" value="HisK_dim/P_dom"/>
</dbReference>
<dbReference type="GO" id="GO:0000155">
    <property type="term" value="F:phosphorelay sensor kinase activity"/>
    <property type="evidence" value="ECO:0007669"/>
    <property type="project" value="InterPro"/>
</dbReference>
<evidence type="ECO:0000256" key="9">
    <source>
        <dbReference type="ARBA" id="ARBA00023012"/>
    </source>
</evidence>
<keyword evidence="9" id="KW-0902">Two-component regulatory system</keyword>
<comment type="subcellular location">
    <subcellularLocation>
        <location evidence="2">Membrane</location>
    </subcellularLocation>
</comment>
<dbReference type="InterPro" id="IPR003594">
    <property type="entry name" value="HATPase_dom"/>
</dbReference>
<keyword evidence="5" id="KW-0808">Transferase</keyword>
<feature type="transmembrane region" description="Helical" evidence="11">
    <location>
        <begin position="21"/>
        <end position="44"/>
    </location>
</feature>
<evidence type="ECO:0000256" key="10">
    <source>
        <dbReference type="ARBA" id="ARBA00023136"/>
    </source>
</evidence>
<protein>
    <recommendedName>
        <fullName evidence="3">histidine kinase</fullName>
        <ecNumber evidence="3">2.7.13.3</ecNumber>
    </recommendedName>
</protein>
<dbReference type="InterPro" id="IPR004358">
    <property type="entry name" value="Sig_transdc_His_kin-like_C"/>
</dbReference>
<evidence type="ECO:0000313" key="13">
    <source>
        <dbReference type="EMBL" id="PSR26693.1"/>
    </source>
</evidence>
<organism evidence="13 14">
    <name type="scientific">Sulfobacillus thermosulfidooxidans</name>
    <dbReference type="NCBI Taxonomy" id="28034"/>
    <lineage>
        <taxon>Bacteria</taxon>
        <taxon>Bacillati</taxon>
        <taxon>Bacillota</taxon>
        <taxon>Clostridia</taxon>
        <taxon>Eubacteriales</taxon>
        <taxon>Clostridiales Family XVII. Incertae Sedis</taxon>
        <taxon>Sulfobacillus</taxon>
    </lineage>
</organism>
<dbReference type="Pfam" id="PF02518">
    <property type="entry name" value="HATPase_c"/>
    <property type="match status" value="1"/>
</dbReference>
<evidence type="ECO:0000256" key="3">
    <source>
        <dbReference type="ARBA" id="ARBA00012438"/>
    </source>
</evidence>
<keyword evidence="4" id="KW-0597">Phosphoprotein</keyword>
<dbReference type="SMART" id="SM00387">
    <property type="entry name" value="HATPase_c"/>
    <property type="match status" value="1"/>
</dbReference>
<dbReference type="Gene3D" id="3.30.565.10">
    <property type="entry name" value="Histidine kinase-like ATPase, C-terminal domain"/>
    <property type="match status" value="1"/>
</dbReference>
<dbReference type="PANTHER" id="PTHR45436:SF5">
    <property type="entry name" value="SENSOR HISTIDINE KINASE TRCS"/>
    <property type="match status" value="1"/>
</dbReference>
<evidence type="ECO:0000256" key="1">
    <source>
        <dbReference type="ARBA" id="ARBA00000085"/>
    </source>
</evidence>
<dbReference type="GO" id="GO:0005886">
    <property type="term" value="C:plasma membrane"/>
    <property type="evidence" value="ECO:0007669"/>
    <property type="project" value="TreeGrafter"/>
</dbReference>
<dbReference type="InterPro" id="IPR036890">
    <property type="entry name" value="HATPase_C_sf"/>
</dbReference>
<dbReference type="AlphaFoldDB" id="A0A2T2WWT9"/>
<evidence type="ECO:0000256" key="5">
    <source>
        <dbReference type="ARBA" id="ARBA00022679"/>
    </source>
</evidence>
<proteinExistence type="predicted"/>
<evidence type="ECO:0000259" key="12">
    <source>
        <dbReference type="PROSITE" id="PS50109"/>
    </source>
</evidence>
<reference evidence="13 14" key="1">
    <citation type="journal article" date="2014" name="BMC Genomics">
        <title>Comparison of environmental and isolate Sulfobacillus genomes reveals diverse carbon, sulfur, nitrogen, and hydrogen metabolisms.</title>
        <authorList>
            <person name="Justice N.B."/>
            <person name="Norman A."/>
            <person name="Brown C.T."/>
            <person name="Singh A."/>
            <person name="Thomas B.C."/>
            <person name="Banfield J.F."/>
        </authorList>
    </citation>
    <scope>NUCLEOTIDE SEQUENCE [LARGE SCALE GENOMIC DNA]</scope>
    <source>
        <strain evidence="13">AMDSBA5</strain>
    </source>
</reference>
<keyword evidence="8 11" id="KW-1133">Transmembrane helix</keyword>
<evidence type="ECO:0000256" key="7">
    <source>
        <dbReference type="ARBA" id="ARBA00022777"/>
    </source>
</evidence>
<evidence type="ECO:0000256" key="2">
    <source>
        <dbReference type="ARBA" id="ARBA00004370"/>
    </source>
</evidence>
<dbReference type="PANTHER" id="PTHR45436">
    <property type="entry name" value="SENSOR HISTIDINE KINASE YKOH"/>
    <property type="match status" value="1"/>
</dbReference>
<gene>
    <name evidence="13" type="ORF">C7B47_10270</name>
</gene>
<evidence type="ECO:0000256" key="4">
    <source>
        <dbReference type="ARBA" id="ARBA00022553"/>
    </source>
</evidence>
<dbReference type="InterPro" id="IPR050428">
    <property type="entry name" value="TCS_sensor_his_kinase"/>
</dbReference>
<dbReference type="CDD" id="cd00082">
    <property type="entry name" value="HisKA"/>
    <property type="match status" value="1"/>
</dbReference>
<comment type="catalytic activity">
    <reaction evidence="1">
        <text>ATP + protein L-histidine = ADP + protein N-phospho-L-histidine.</text>
        <dbReference type="EC" id="2.7.13.3"/>
    </reaction>
</comment>
<evidence type="ECO:0000256" key="11">
    <source>
        <dbReference type="SAM" id="Phobius"/>
    </source>
</evidence>
<dbReference type="SUPFAM" id="SSF47384">
    <property type="entry name" value="Homodimeric domain of signal transducing histidine kinase"/>
    <property type="match status" value="1"/>
</dbReference>
<dbReference type="EC" id="2.7.13.3" evidence="3"/>
<accession>A0A2T2WWT9</accession>
<dbReference type="Proteomes" id="UP000242705">
    <property type="component" value="Unassembled WGS sequence"/>
</dbReference>